<name>A0A9W4H4K4_9ACTN</name>
<protein>
    <submittedName>
        <fullName evidence="1">Uncharacterized protein</fullName>
    </submittedName>
</protein>
<comment type="caution">
    <text evidence="1">The sequence shown here is derived from an EMBL/GenBank/DDBJ whole genome shotgun (WGS) entry which is preliminary data.</text>
</comment>
<organism evidence="1 2">
    <name type="scientific">Actinacidiphila bryophytorum</name>
    <dbReference type="NCBI Taxonomy" id="1436133"/>
    <lineage>
        <taxon>Bacteria</taxon>
        <taxon>Bacillati</taxon>
        <taxon>Actinomycetota</taxon>
        <taxon>Actinomycetes</taxon>
        <taxon>Kitasatosporales</taxon>
        <taxon>Streptomycetaceae</taxon>
        <taxon>Actinacidiphila</taxon>
    </lineage>
</organism>
<dbReference type="EMBL" id="CAJVAX010000019">
    <property type="protein sequence ID" value="CAG7649963.1"/>
    <property type="molecule type" value="Genomic_DNA"/>
</dbReference>
<accession>A0A9W4H4K4</accession>
<evidence type="ECO:0000313" key="2">
    <source>
        <dbReference type="Proteomes" id="UP001153328"/>
    </source>
</evidence>
<evidence type="ECO:0000313" key="1">
    <source>
        <dbReference type="EMBL" id="CAG7649963.1"/>
    </source>
</evidence>
<reference evidence="1" key="1">
    <citation type="submission" date="2021-06" db="EMBL/GenBank/DDBJ databases">
        <authorList>
            <person name="Arsene-Ploetze F."/>
        </authorList>
    </citation>
    <scope>NUCLEOTIDE SEQUENCE</scope>
    <source>
        <strain evidence="1">SBRY1</strain>
    </source>
</reference>
<dbReference type="AlphaFoldDB" id="A0A9W4H4K4"/>
<sequence length="86" mass="9597">METTYPDIVRRLVKMKATNIDANNQRAYVPSQPSAAVPQPHRTAGEFWLPPPTKEHSCAERDPLPRATAGRCCPHWRPSGCCSPRS</sequence>
<gene>
    <name evidence="1" type="ORF">SBRY_50236</name>
</gene>
<proteinExistence type="predicted"/>
<dbReference type="Proteomes" id="UP001153328">
    <property type="component" value="Unassembled WGS sequence"/>
</dbReference>
<keyword evidence="2" id="KW-1185">Reference proteome</keyword>